<organism evidence="5 6">
    <name type="scientific">Streptosporangium vulgare</name>
    <dbReference type="NCBI Taxonomy" id="46190"/>
    <lineage>
        <taxon>Bacteria</taxon>
        <taxon>Bacillati</taxon>
        <taxon>Actinomycetota</taxon>
        <taxon>Actinomycetes</taxon>
        <taxon>Streptosporangiales</taxon>
        <taxon>Streptosporangiaceae</taxon>
        <taxon>Streptosporangium</taxon>
    </lineage>
</organism>
<accession>A0ABV5TMM0</accession>
<comment type="caution">
    <text evidence="5">The sequence shown here is derived from an EMBL/GenBank/DDBJ whole genome shotgun (WGS) entry which is preliminary data.</text>
</comment>
<comment type="similarity">
    <text evidence="1">Belongs to the peptidase A31 family.</text>
</comment>
<dbReference type="SUPFAM" id="SSF53163">
    <property type="entry name" value="HybD-like"/>
    <property type="match status" value="1"/>
</dbReference>
<keyword evidence="3" id="KW-0064">Aspartyl protease</keyword>
<reference evidence="5 6" key="1">
    <citation type="submission" date="2024-09" db="EMBL/GenBank/DDBJ databases">
        <authorList>
            <person name="Sun Q."/>
            <person name="Mori K."/>
        </authorList>
    </citation>
    <scope>NUCLEOTIDE SEQUENCE [LARGE SCALE GENOMIC DNA]</scope>
    <source>
        <strain evidence="5 6">JCM 3028</strain>
    </source>
</reference>
<dbReference type="Gene3D" id="3.40.50.1450">
    <property type="entry name" value="HybD-like"/>
    <property type="match status" value="1"/>
</dbReference>
<evidence type="ECO:0000256" key="3">
    <source>
        <dbReference type="ARBA" id="ARBA00022750"/>
    </source>
</evidence>
<dbReference type="Pfam" id="PF01750">
    <property type="entry name" value="HycI"/>
    <property type="match status" value="1"/>
</dbReference>
<dbReference type="Proteomes" id="UP001589610">
    <property type="component" value="Unassembled WGS sequence"/>
</dbReference>
<evidence type="ECO:0000256" key="1">
    <source>
        <dbReference type="ARBA" id="ARBA00006814"/>
    </source>
</evidence>
<dbReference type="NCBIfam" id="TIGR00072">
    <property type="entry name" value="hydrog_prot"/>
    <property type="match status" value="1"/>
</dbReference>
<evidence type="ECO:0000256" key="2">
    <source>
        <dbReference type="ARBA" id="ARBA00022670"/>
    </source>
</evidence>
<proteinExistence type="inferred from homology"/>
<dbReference type="PANTHER" id="PTHR30302">
    <property type="entry name" value="HYDROGENASE 1 MATURATION PROTEASE"/>
    <property type="match status" value="1"/>
</dbReference>
<dbReference type="InterPro" id="IPR023430">
    <property type="entry name" value="Pept_HybD-like_dom_sf"/>
</dbReference>
<dbReference type="EMBL" id="JBHMBS010000022">
    <property type="protein sequence ID" value="MFB9680346.1"/>
    <property type="molecule type" value="Genomic_DNA"/>
</dbReference>
<evidence type="ECO:0000256" key="4">
    <source>
        <dbReference type="ARBA" id="ARBA00022801"/>
    </source>
</evidence>
<dbReference type="PRINTS" id="PR00446">
    <property type="entry name" value="HYDRGNUPTAKE"/>
</dbReference>
<dbReference type="GO" id="GO:0008233">
    <property type="term" value="F:peptidase activity"/>
    <property type="evidence" value="ECO:0007669"/>
    <property type="project" value="UniProtKB-KW"/>
</dbReference>
<keyword evidence="6" id="KW-1185">Reference proteome</keyword>
<name>A0ABV5TMM0_9ACTN</name>
<dbReference type="RefSeq" id="WP_386161332.1">
    <property type="nucleotide sequence ID" value="NZ_JBHMBS010000022.1"/>
</dbReference>
<keyword evidence="4" id="KW-0378">Hydrolase</keyword>
<keyword evidence="2 5" id="KW-0645">Protease</keyword>
<dbReference type="InterPro" id="IPR000671">
    <property type="entry name" value="Peptidase_A31"/>
</dbReference>
<gene>
    <name evidence="5" type="ORF">ACFFRH_33125</name>
</gene>
<dbReference type="GO" id="GO:0006508">
    <property type="term" value="P:proteolysis"/>
    <property type="evidence" value="ECO:0007669"/>
    <property type="project" value="UniProtKB-KW"/>
</dbReference>
<evidence type="ECO:0000313" key="6">
    <source>
        <dbReference type="Proteomes" id="UP001589610"/>
    </source>
</evidence>
<evidence type="ECO:0000313" key="5">
    <source>
        <dbReference type="EMBL" id="MFB9680346.1"/>
    </source>
</evidence>
<protein>
    <submittedName>
        <fullName evidence="5">Hydrogenase maturation protease</fullName>
    </submittedName>
</protein>
<sequence length="171" mass="17135">MRVLVAGVGNVFLGDDGFGVAVVRHLADTDLPGGVEVRDFGIRGIHLAYELTGGGYDTAILVDAVSRDGPPGTLYVLEPSAGAAPGSFVDAHAMTPESVLSLAGTLGETGRVLLVGCQPADTSPGMELSGPVADAVGVAADLVTELAGQQLAGQQIATAVAAAAHEEERTC</sequence>
<dbReference type="PANTHER" id="PTHR30302:SF1">
    <property type="entry name" value="HYDROGENASE 2 MATURATION PROTEASE"/>
    <property type="match status" value="1"/>
</dbReference>